<proteinExistence type="inferred from homology"/>
<dbReference type="Proteomes" id="UP000051677">
    <property type="component" value="Unassembled WGS sequence"/>
</dbReference>
<organism evidence="4 5">
    <name type="scientific">Mycobacterium gordonae</name>
    <dbReference type="NCBI Taxonomy" id="1778"/>
    <lineage>
        <taxon>Bacteria</taxon>
        <taxon>Bacillati</taxon>
        <taxon>Actinomycetota</taxon>
        <taxon>Actinomycetes</taxon>
        <taxon>Mycobacteriales</taxon>
        <taxon>Mycobacteriaceae</taxon>
        <taxon>Mycobacterium</taxon>
    </lineage>
</organism>
<dbReference type="AlphaFoldDB" id="A0A0Q2RIK0"/>
<dbReference type="InterPro" id="IPR050261">
    <property type="entry name" value="FrsA_esterase"/>
</dbReference>
<comment type="similarity">
    <text evidence="1">Belongs to the AB hydrolase superfamily.</text>
</comment>
<protein>
    <submittedName>
        <fullName evidence="4">Alpha/beta hydrolase</fullName>
    </submittedName>
</protein>
<evidence type="ECO:0000259" key="3">
    <source>
        <dbReference type="Pfam" id="PF12146"/>
    </source>
</evidence>
<keyword evidence="2 4" id="KW-0378">Hydrolase</keyword>
<dbReference type="STRING" id="1778.A9W97_11215"/>
<dbReference type="PANTHER" id="PTHR22946:SF9">
    <property type="entry name" value="POLYKETIDE TRANSFERASE AF380"/>
    <property type="match status" value="1"/>
</dbReference>
<dbReference type="InterPro" id="IPR029058">
    <property type="entry name" value="AB_hydrolase_fold"/>
</dbReference>
<feature type="domain" description="Serine aminopeptidase S33" evidence="3">
    <location>
        <begin position="26"/>
        <end position="264"/>
    </location>
</feature>
<evidence type="ECO:0000313" key="5">
    <source>
        <dbReference type="Proteomes" id="UP000051677"/>
    </source>
</evidence>
<reference evidence="4 5" key="1">
    <citation type="submission" date="2015-10" db="EMBL/GenBank/DDBJ databases">
        <title>Mycobacterium gordonae draft genome assembly.</title>
        <authorList>
            <person name="Ustinova V."/>
            <person name="Smirnova T."/>
            <person name="Blagodatskikh K."/>
            <person name="Varlamov D."/>
            <person name="Larionova E."/>
            <person name="Chernousova L."/>
        </authorList>
    </citation>
    <scope>NUCLEOTIDE SEQUENCE [LARGE SCALE GENOMIC DNA]</scope>
    <source>
        <strain evidence="4 5">CTRI 14-8773</strain>
    </source>
</reference>
<gene>
    <name evidence="4" type="ORF">AO501_00380</name>
</gene>
<sequence>MTHPTEFLSHGTRCAAWLTRPSGPGPHPAVILAHGLGANHTMALSRYERHFAAAGIATLAFDYRNLGASDGTPRQRLSLRRHRQDIAAAVEYVSGLPEVDAGRVALWGTSLGAMHVLRVAADRRDIAAVVVQCPIVDGPATLRRLGLAATLRIGPAIAADIIRAALGRGRRYVPIVGPPGSLAAVTVAGAQDGWDSTVDPGGRFDNRITASSVVEIAVSTAKRAARNITAPLLVCVSRRETLMDPRHAEEVARRARRGTARHYDGDHFQIYHPPLLSQLLTDQTAFLREHLDVA</sequence>
<dbReference type="Pfam" id="PF12146">
    <property type="entry name" value="Hydrolase_4"/>
    <property type="match status" value="1"/>
</dbReference>
<comment type="caution">
    <text evidence="4">The sequence shown here is derived from an EMBL/GenBank/DDBJ whole genome shotgun (WGS) entry which is preliminary data.</text>
</comment>
<dbReference type="Gene3D" id="3.40.50.1820">
    <property type="entry name" value="alpha/beta hydrolase"/>
    <property type="match status" value="1"/>
</dbReference>
<dbReference type="RefSeq" id="WP_055581792.1">
    <property type="nucleotide sequence ID" value="NZ_LKTM01000383.1"/>
</dbReference>
<dbReference type="SUPFAM" id="SSF53474">
    <property type="entry name" value="alpha/beta-Hydrolases"/>
    <property type="match status" value="1"/>
</dbReference>
<evidence type="ECO:0000256" key="1">
    <source>
        <dbReference type="ARBA" id="ARBA00008645"/>
    </source>
</evidence>
<dbReference type="GO" id="GO:0052689">
    <property type="term" value="F:carboxylic ester hydrolase activity"/>
    <property type="evidence" value="ECO:0007669"/>
    <property type="project" value="UniProtKB-ARBA"/>
</dbReference>
<dbReference type="PANTHER" id="PTHR22946">
    <property type="entry name" value="DIENELACTONE HYDROLASE DOMAIN-CONTAINING PROTEIN-RELATED"/>
    <property type="match status" value="1"/>
</dbReference>
<dbReference type="OrthoDB" id="5902829at2"/>
<name>A0A0Q2RIK0_MYCGO</name>
<dbReference type="InterPro" id="IPR022742">
    <property type="entry name" value="Hydrolase_4"/>
</dbReference>
<evidence type="ECO:0000256" key="2">
    <source>
        <dbReference type="ARBA" id="ARBA00022801"/>
    </source>
</evidence>
<dbReference type="EMBL" id="LKTM01000383">
    <property type="protein sequence ID" value="KQH75235.1"/>
    <property type="molecule type" value="Genomic_DNA"/>
</dbReference>
<accession>A0A0Q2RIK0</accession>
<evidence type="ECO:0000313" key="4">
    <source>
        <dbReference type="EMBL" id="KQH75235.1"/>
    </source>
</evidence>